<dbReference type="CDD" id="cd06225">
    <property type="entry name" value="HAMP"/>
    <property type="match status" value="1"/>
</dbReference>
<dbReference type="InterPro" id="IPR004358">
    <property type="entry name" value="Sig_transdc_His_kin-like_C"/>
</dbReference>
<evidence type="ECO:0000259" key="12">
    <source>
        <dbReference type="PROSITE" id="PS50885"/>
    </source>
</evidence>
<feature type="transmembrane region" description="Helical" evidence="10">
    <location>
        <begin position="21"/>
        <end position="46"/>
    </location>
</feature>
<dbReference type="FunFam" id="3.30.565.10:FF:000006">
    <property type="entry name" value="Sensor histidine kinase WalK"/>
    <property type="match status" value="1"/>
</dbReference>
<dbReference type="AlphaFoldDB" id="A0A6F8SJ19"/>
<keyword evidence="4" id="KW-0597">Phosphoprotein</keyword>
<keyword evidence="7 13" id="KW-0418">Kinase</keyword>
<dbReference type="EMBL" id="AP022829">
    <property type="protein sequence ID" value="BCA87620.1"/>
    <property type="molecule type" value="Genomic_DNA"/>
</dbReference>
<evidence type="ECO:0000256" key="7">
    <source>
        <dbReference type="ARBA" id="ARBA00022777"/>
    </source>
</evidence>
<dbReference type="CDD" id="cd00075">
    <property type="entry name" value="HATPase"/>
    <property type="match status" value="1"/>
</dbReference>
<keyword evidence="8 10" id="KW-1133">Transmembrane helix</keyword>
<dbReference type="InterPro" id="IPR003661">
    <property type="entry name" value="HisK_dim/P_dom"/>
</dbReference>
<evidence type="ECO:0000256" key="4">
    <source>
        <dbReference type="ARBA" id="ARBA00022553"/>
    </source>
</evidence>
<feature type="domain" description="Histidine kinase" evidence="11">
    <location>
        <begin position="149"/>
        <end position="372"/>
    </location>
</feature>
<dbReference type="InterPro" id="IPR003594">
    <property type="entry name" value="HATPase_dom"/>
</dbReference>
<keyword evidence="9" id="KW-0902">Two-component regulatory system</keyword>
<comment type="subcellular location">
    <subcellularLocation>
        <location evidence="2">Cell membrane</location>
    </subcellularLocation>
</comment>
<feature type="domain" description="HAMP" evidence="12">
    <location>
        <begin position="86"/>
        <end position="141"/>
    </location>
</feature>
<dbReference type="SUPFAM" id="SSF55874">
    <property type="entry name" value="ATPase domain of HSP90 chaperone/DNA topoisomerase II/histidine kinase"/>
    <property type="match status" value="1"/>
</dbReference>
<keyword evidence="10" id="KW-0472">Membrane</keyword>
<dbReference type="GO" id="GO:0005886">
    <property type="term" value="C:plasma membrane"/>
    <property type="evidence" value="ECO:0007669"/>
    <property type="project" value="UniProtKB-SubCell"/>
</dbReference>
<evidence type="ECO:0000256" key="3">
    <source>
        <dbReference type="ARBA" id="ARBA00012438"/>
    </source>
</evidence>
<keyword evidence="5" id="KW-0808">Transferase</keyword>
<feature type="transmembrane region" description="Helical" evidence="10">
    <location>
        <begin position="66"/>
        <end position="89"/>
    </location>
</feature>
<dbReference type="Pfam" id="PF02518">
    <property type="entry name" value="HATPase_c"/>
    <property type="match status" value="1"/>
</dbReference>
<dbReference type="Gene3D" id="1.10.287.130">
    <property type="match status" value="1"/>
</dbReference>
<dbReference type="RefSeq" id="WP_173111359.1">
    <property type="nucleotide sequence ID" value="NZ_AP022829.1"/>
</dbReference>
<proteinExistence type="predicted"/>
<dbReference type="EC" id="2.7.13.3" evidence="3"/>
<dbReference type="KEGG" id="ahat:ADCFC_02390"/>
<comment type="catalytic activity">
    <reaction evidence="1">
        <text>ATP + protein L-histidine = ADP + protein N-phospho-L-histidine.</text>
        <dbReference type="EC" id="2.7.13.3"/>
    </reaction>
</comment>
<evidence type="ECO:0000256" key="5">
    <source>
        <dbReference type="ARBA" id="ARBA00022679"/>
    </source>
</evidence>
<reference evidence="14" key="1">
    <citation type="journal article" date="2020" name="Microbiol. Resour. Announc.">
        <title>Complete Genome Sequence of Adlercreutzia sp. Strain 8CFCBH1, a Potent Producer of Equol, Isolated from Healthy Japanese Feces.</title>
        <authorList>
            <person name="Ogata Y."/>
            <person name="Sakamoto M."/>
            <person name="Ohkuma M."/>
            <person name="Hattori M."/>
            <person name="Suda W."/>
        </authorList>
    </citation>
    <scope>NUCLEOTIDE SEQUENCE [LARGE SCALE GENOMIC DNA]</scope>
    <source>
        <strain evidence="14">8CFCBH1</strain>
    </source>
</reference>
<evidence type="ECO:0000256" key="9">
    <source>
        <dbReference type="ARBA" id="ARBA00023012"/>
    </source>
</evidence>
<dbReference type="Pfam" id="PF00512">
    <property type="entry name" value="HisKA"/>
    <property type="match status" value="1"/>
</dbReference>
<dbReference type="InterPro" id="IPR036097">
    <property type="entry name" value="HisK_dim/P_sf"/>
</dbReference>
<dbReference type="InterPro" id="IPR050736">
    <property type="entry name" value="Sensor_HK_Regulatory"/>
</dbReference>
<evidence type="ECO:0000259" key="11">
    <source>
        <dbReference type="PROSITE" id="PS50109"/>
    </source>
</evidence>
<dbReference type="PANTHER" id="PTHR43711:SF1">
    <property type="entry name" value="HISTIDINE KINASE 1"/>
    <property type="match status" value="1"/>
</dbReference>
<dbReference type="PROSITE" id="PS50109">
    <property type="entry name" value="HIS_KIN"/>
    <property type="match status" value="1"/>
</dbReference>
<dbReference type="Gene3D" id="6.10.340.10">
    <property type="match status" value="1"/>
</dbReference>
<dbReference type="SMART" id="SM00387">
    <property type="entry name" value="HATPase_c"/>
    <property type="match status" value="1"/>
</dbReference>
<dbReference type="InterPro" id="IPR036890">
    <property type="entry name" value="HATPase_C_sf"/>
</dbReference>
<keyword evidence="6 10" id="KW-0812">Transmembrane</keyword>
<evidence type="ECO:0000313" key="14">
    <source>
        <dbReference type="Proteomes" id="UP000501727"/>
    </source>
</evidence>
<reference evidence="14" key="2">
    <citation type="submission" date="2020-03" db="EMBL/GenBank/DDBJ databases">
        <title>Complete Genome Sequence of Adlercreutzia sp. strain 8CFCBH1 Producing Equol, Isolated from Healthy Japanese Feces.</title>
        <authorList>
            <person name="Ogata Y."/>
            <person name="Sakamoto M."/>
            <person name="Ohkuma M."/>
            <person name="Hattori M."/>
            <person name="Suda W."/>
        </authorList>
    </citation>
    <scope>NUCLEOTIDE SEQUENCE [LARGE SCALE GENOMIC DNA]</scope>
    <source>
        <strain evidence="14">8CFCBH1</strain>
    </source>
</reference>
<dbReference type="PRINTS" id="PR00344">
    <property type="entry name" value="BCTRLSENSOR"/>
</dbReference>
<dbReference type="SMART" id="SM00388">
    <property type="entry name" value="HisKA"/>
    <property type="match status" value="1"/>
</dbReference>
<evidence type="ECO:0000256" key="8">
    <source>
        <dbReference type="ARBA" id="ARBA00022989"/>
    </source>
</evidence>
<evidence type="ECO:0000313" key="13">
    <source>
        <dbReference type="EMBL" id="BCA87620.1"/>
    </source>
</evidence>
<dbReference type="CDD" id="cd00082">
    <property type="entry name" value="HisKA"/>
    <property type="match status" value="1"/>
</dbReference>
<keyword evidence="14" id="KW-1185">Reference proteome</keyword>
<evidence type="ECO:0000256" key="2">
    <source>
        <dbReference type="ARBA" id="ARBA00004236"/>
    </source>
</evidence>
<dbReference type="PROSITE" id="PS50885">
    <property type="entry name" value="HAMP"/>
    <property type="match status" value="1"/>
</dbReference>
<dbReference type="SUPFAM" id="SSF47384">
    <property type="entry name" value="Homodimeric domain of signal transducing histidine kinase"/>
    <property type="match status" value="1"/>
</dbReference>
<gene>
    <name evidence="13" type="ORF">ADCFC_01190</name>
</gene>
<evidence type="ECO:0000256" key="10">
    <source>
        <dbReference type="SAM" id="Phobius"/>
    </source>
</evidence>
<dbReference type="PANTHER" id="PTHR43711">
    <property type="entry name" value="TWO-COMPONENT HISTIDINE KINASE"/>
    <property type="match status" value="1"/>
</dbReference>
<accession>A0A6F8SJ19</accession>
<sequence length="379" mass="41091">MASKGAEGDPRDELDALRSMALGTVLVAVFAGTLALICTVIGVLGYALVELGCITFEQLTSAPSVILTMLVAGAILAAIICYAVNYSLVRPLRRMTLAMGHLASGDFGYRLESPERFKLREAREFERSFNVAAAELEGTEMMRAGFISDFSHEFRTPINSLSGFAQLLRDDGLTENERREYAGIIVDEAARLAGLSERILLLSKVEAATILPHAEDVDVAEQLRRCALVLETRLEDAGVRLDLSLDDAHICGNADYLMQVWMNLLDNAIKFSPAGSRVSVALYGGRAREEGRPGGSDSIAVWVSDEGEGMDADTKRHVFDRFYQGDSSRSAQGSGLGLSLCKRIVELHGGTIEAQSAPGKGSVFEVRLPRNVEEGMARR</sequence>
<dbReference type="Gene3D" id="3.30.565.10">
    <property type="entry name" value="Histidine kinase-like ATPase, C-terminal domain"/>
    <property type="match status" value="1"/>
</dbReference>
<dbReference type="GO" id="GO:0000155">
    <property type="term" value="F:phosphorelay sensor kinase activity"/>
    <property type="evidence" value="ECO:0007669"/>
    <property type="project" value="InterPro"/>
</dbReference>
<evidence type="ECO:0000256" key="1">
    <source>
        <dbReference type="ARBA" id="ARBA00000085"/>
    </source>
</evidence>
<organism evidence="13 14">
    <name type="scientific">Adlercreutzia hattorii</name>
    <dbReference type="NCBI Taxonomy" id="2707299"/>
    <lineage>
        <taxon>Bacteria</taxon>
        <taxon>Bacillati</taxon>
        <taxon>Actinomycetota</taxon>
        <taxon>Coriobacteriia</taxon>
        <taxon>Eggerthellales</taxon>
        <taxon>Eggerthellaceae</taxon>
        <taxon>Adlercreutzia</taxon>
    </lineage>
</organism>
<protein>
    <recommendedName>
        <fullName evidence="3">histidine kinase</fullName>
        <ecNumber evidence="3">2.7.13.3</ecNumber>
    </recommendedName>
</protein>
<name>A0A6F8SJ19_9ACTN</name>
<dbReference type="InterPro" id="IPR003660">
    <property type="entry name" value="HAMP_dom"/>
</dbReference>
<evidence type="ECO:0000256" key="6">
    <source>
        <dbReference type="ARBA" id="ARBA00022692"/>
    </source>
</evidence>
<dbReference type="InterPro" id="IPR005467">
    <property type="entry name" value="His_kinase_dom"/>
</dbReference>
<dbReference type="Proteomes" id="UP000501727">
    <property type="component" value="Chromosome"/>
</dbReference>